<keyword evidence="5" id="KW-1185">Reference proteome</keyword>
<dbReference type="InterPro" id="IPR016047">
    <property type="entry name" value="M23ase_b-sheet_dom"/>
</dbReference>
<keyword evidence="2" id="KW-0812">Transmembrane</keyword>
<dbReference type="GO" id="GO:0004222">
    <property type="term" value="F:metalloendopeptidase activity"/>
    <property type="evidence" value="ECO:0007669"/>
    <property type="project" value="TreeGrafter"/>
</dbReference>
<feature type="domain" description="M23ase beta-sheet core" evidence="3">
    <location>
        <begin position="243"/>
        <end position="337"/>
    </location>
</feature>
<evidence type="ECO:0000256" key="1">
    <source>
        <dbReference type="ARBA" id="ARBA00022729"/>
    </source>
</evidence>
<comment type="caution">
    <text evidence="4">The sequence shown here is derived from an EMBL/GenBank/DDBJ whole genome shotgun (WGS) entry which is preliminary data.</text>
</comment>
<dbReference type="PANTHER" id="PTHR21666:SF289">
    <property type="entry name" value="L-ALA--D-GLU ENDOPEPTIDASE"/>
    <property type="match status" value="1"/>
</dbReference>
<dbReference type="RefSeq" id="WP_052111188.1">
    <property type="nucleotide sequence ID" value="NZ_AVBF01000009.1"/>
</dbReference>
<reference evidence="4 5" key="1">
    <citation type="journal article" date="2015" name="Stand. Genomic Sci.">
        <title>High quality draft genome sequence of the moderately halophilic bacterium Pontibacillus yanchengensis Y32(T) and comparison among Pontibacillus genomes.</title>
        <authorList>
            <person name="Huang J."/>
            <person name="Qiao Z.X."/>
            <person name="Tang J.W."/>
            <person name="Wang G."/>
        </authorList>
    </citation>
    <scope>NUCLEOTIDE SEQUENCE [LARGE SCALE GENOMIC DNA]</scope>
    <source>
        <strain evidence="4 5">Y32</strain>
    </source>
</reference>
<keyword evidence="1" id="KW-0732">Signal</keyword>
<dbReference type="PANTHER" id="PTHR21666">
    <property type="entry name" value="PEPTIDASE-RELATED"/>
    <property type="match status" value="1"/>
</dbReference>
<accession>A0A0A2TWV0</accession>
<protein>
    <recommendedName>
        <fullName evidence="3">M23ase beta-sheet core domain-containing protein</fullName>
    </recommendedName>
</protein>
<feature type="transmembrane region" description="Helical" evidence="2">
    <location>
        <begin position="16"/>
        <end position="34"/>
    </location>
</feature>
<dbReference type="Pfam" id="PF01551">
    <property type="entry name" value="Peptidase_M23"/>
    <property type="match status" value="1"/>
</dbReference>
<evidence type="ECO:0000259" key="3">
    <source>
        <dbReference type="Pfam" id="PF01551"/>
    </source>
</evidence>
<dbReference type="eggNOG" id="COG0739">
    <property type="taxonomic scope" value="Bacteria"/>
</dbReference>
<sequence>METGNANRKKIRGKKIIIFLTSLLIITAASFTFLNESIVQSKPDYDYATITNKVQKVGNHADVWSSKTETKEMKFIEDQQDAAKEASYFPDQDTAIREMNKHWALFPNTAVPGDVILVRHDSPGTINWQGKEYTLSSFGTGYYTYLPIPMSIEAGTYDIGTQQLTIKDKTFKKSYITVSEENQNIRRNTERIMADQKMIDKARSQSADEFLFSPDSEFMTPVEGERTTPFGYTRYVNGEYSGSHTAIDWAAPTGTPIRATNDGVVALSENFYLTGKSVYIDHGMDLFSQYIHMSELKVEAGEKVEKGDIIGLVGSTGFSTGPHLHFTFWVHNVPSNPDMYLGKTPFQLVDEKD</sequence>
<organism evidence="4 5">
    <name type="scientific">Pontibacillus yanchengensis Y32</name>
    <dbReference type="NCBI Taxonomy" id="1385514"/>
    <lineage>
        <taxon>Bacteria</taxon>
        <taxon>Bacillati</taxon>
        <taxon>Bacillota</taxon>
        <taxon>Bacilli</taxon>
        <taxon>Bacillales</taxon>
        <taxon>Bacillaceae</taxon>
        <taxon>Pontibacillus</taxon>
    </lineage>
</organism>
<dbReference type="AlphaFoldDB" id="A0A0A2TWV0"/>
<dbReference type="InterPro" id="IPR050570">
    <property type="entry name" value="Cell_wall_metabolism_enzyme"/>
</dbReference>
<proteinExistence type="predicted"/>
<dbReference type="Gene3D" id="2.70.70.10">
    <property type="entry name" value="Glucose Permease (Domain IIA)"/>
    <property type="match status" value="1"/>
</dbReference>
<evidence type="ECO:0000256" key="2">
    <source>
        <dbReference type="SAM" id="Phobius"/>
    </source>
</evidence>
<keyword evidence="2" id="KW-0472">Membrane</keyword>
<dbReference type="SUPFAM" id="SSF51261">
    <property type="entry name" value="Duplicated hybrid motif"/>
    <property type="match status" value="1"/>
</dbReference>
<dbReference type="InterPro" id="IPR011055">
    <property type="entry name" value="Dup_hybrid_motif"/>
</dbReference>
<name>A0A0A2TWV0_9BACI</name>
<dbReference type="STRING" id="1385514.N782_02480"/>
<keyword evidence="2" id="KW-1133">Transmembrane helix</keyword>
<gene>
    <name evidence="4" type="ORF">N782_02480</name>
</gene>
<evidence type="ECO:0000313" key="4">
    <source>
        <dbReference type="EMBL" id="KGP73735.1"/>
    </source>
</evidence>
<evidence type="ECO:0000313" key="5">
    <source>
        <dbReference type="Proteomes" id="UP000030147"/>
    </source>
</evidence>
<dbReference type="Proteomes" id="UP000030147">
    <property type="component" value="Unassembled WGS sequence"/>
</dbReference>
<dbReference type="CDD" id="cd12797">
    <property type="entry name" value="M23_peptidase"/>
    <property type="match status" value="1"/>
</dbReference>
<dbReference type="OrthoDB" id="9805070at2"/>
<dbReference type="EMBL" id="AVBF01000009">
    <property type="protein sequence ID" value="KGP73735.1"/>
    <property type="molecule type" value="Genomic_DNA"/>
</dbReference>